<dbReference type="Gene3D" id="1.10.150.240">
    <property type="entry name" value="Putative phosphatase, domain 2"/>
    <property type="match status" value="1"/>
</dbReference>
<keyword evidence="1" id="KW-0378">Hydrolase</keyword>
<name>A0AAW6RKR9_9BURK</name>
<dbReference type="SFLD" id="SFLDG01129">
    <property type="entry name" value="C1.5:_HAD__Beta-PGM__Phosphata"/>
    <property type="match status" value="1"/>
</dbReference>
<dbReference type="NCBIfam" id="TIGR01509">
    <property type="entry name" value="HAD-SF-IA-v3"/>
    <property type="match status" value="1"/>
</dbReference>
<dbReference type="GO" id="GO:0006281">
    <property type="term" value="P:DNA repair"/>
    <property type="evidence" value="ECO:0007669"/>
    <property type="project" value="TreeGrafter"/>
</dbReference>
<organism evidence="1 2">
    <name type="scientific">Ottowia cancrivicina</name>
    <dbReference type="NCBI Taxonomy" id="3040346"/>
    <lineage>
        <taxon>Bacteria</taxon>
        <taxon>Pseudomonadati</taxon>
        <taxon>Pseudomonadota</taxon>
        <taxon>Betaproteobacteria</taxon>
        <taxon>Burkholderiales</taxon>
        <taxon>Comamonadaceae</taxon>
        <taxon>Ottowia</taxon>
    </lineage>
</organism>
<dbReference type="SFLD" id="SFLDS00003">
    <property type="entry name" value="Haloacid_Dehalogenase"/>
    <property type="match status" value="1"/>
</dbReference>
<dbReference type="AlphaFoldDB" id="A0AAW6RKR9"/>
<gene>
    <name evidence="1" type="ORF">QB898_07550</name>
</gene>
<dbReference type="InterPro" id="IPR050155">
    <property type="entry name" value="HAD-like_hydrolase_sf"/>
</dbReference>
<evidence type="ECO:0000313" key="1">
    <source>
        <dbReference type="EMBL" id="MDG9699563.1"/>
    </source>
</evidence>
<sequence length="218" mass="23565">MPRRFDLICFDWDGTLFDSTALIVRAIQQAVADVGGQQPSRETAAYVIGMALAPALAHAAPDVPPEKHPLLAERYRQHYLACQNDISLFDGVRPLLAELKARHHWLAVATGKSRRGLDGALRLAGLQAAFDGSRTADETAGKPSPLMLHELMREFGCDPGRTLMIGDTTHDLQMARNAGCCAVAVSYGAHDSPALAALEPLHIAHSVSGLRRWLSQNA</sequence>
<dbReference type="InterPro" id="IPR036412">
    <property type="entry name" value="HAD-like_sf"/>
</dbReference>
<dbReference type="InterPro" id="IPR006439">
    <property type="entry name" value="HAD-SF_hydro_IA"/>
</dbReference>
<dbReference type="Gene3D" id="3.40.50.1000">
    <property type="entry name" value="HAD superfamily/HAD-like"/>
    <property type="match status" value="1"/>
</dbReference>
<dbReference type="GO" id="GO:0008967">
    <property type="term" value="F:phosphoglycolate phosphatase activity"/>
    <property type="evidence" value="ECO:0007669"/>
    <property type="project" value="TreeGrafter"/>
</dbReference>
<accession>A0AAW6RKR9</accession>
<evidence type="ECO:0000313" key="2">
    <source>
        <dbReference type="Proteomes" id="UP001237156"/>
    </source>
</evidence>
<proteinExistence type="predicted"/>
<dbReference type="SUPFAM" id="SSF56784">
    <property type="entry name" value="HAD-like"/>
    <property type="match status" value="1"/>
</dbReference>
<dbReference type="InterPro" id="IPR023198">
    <property type="entry name" value="PGP-like_dom2"/>
</dbReference>
<dbReference type="NCBIfam" id="TIGR01549">
    <property type="entry name" value="HAD-SF-IA-v1"/>
    <property type="match status" value="1"/>
</dbReference>
<dbReference type="SFLD" id="SFLDG01135">
    <property type="entry name" value="C1.5.6:_HAD__Beta-PGM__Phospha"/>
    <property type="match status" value="1"/>
</dbReference>
<dbReference type="Pfam" id="PF13419">
    <property type="entry name" value="HAD_2"/>
    <property type="match status" value="1"/>
</dbReference>
<dbReference type="InterPro" id="IPR023214">
    <property type="entry name" value="HAD_sf"/>
</dbReference>
<dbReference type="PANTHER" id="PTHR43434">
    <property type="entry name" value="PHOSPHOGLYCOLATE PHOSPHATASE"/>
    <property type="match status" value="1"/>
</dbReference>
<reference evidence="1 2" key="1">
    <citation type="submission" date="2023-04" db="EMBL/GenBank/DDBJ databases">
        <title>Ottowia paracancer sp. nov., isolated from human stomach.</title>
        <authorList>
            <person name="Song Y."/>
        </authorList>
    </citation>
    <scope>NUCLEOTIDE SEQUENCE [LARGE SCALE GENOMIC DNA]</scope>
    <source>
        <strain evidence="1 2">10c7w1</strain>
    </source>
</reference>
<dbReference type="PANTHER" id="PTHR43434:SF24">
    <property type="entry name" value="HYDROLASE-RELATED"/>
    <property type="match status" value="1"/>
</dbReference>
<keyword evidence="2" id="KW-1185">Reference proteome</keyword>
<dbReference type="EMBL" id="JARVII010000013">
    <property type="protein sequence ID" value="MDG9699563.1"/>
    <property type="molecule type" value="Genomic_DNA"/>
</dbReference>
<protein>
    <submittedName>
        <fullName evidence="1">HAD-IA family hydrolase</fullName>
    </submittedName>
</protein>
<dbReference type="RefSeq" id="WP_050716539.1">
    <property type="nucleotide sequence ID" value="NZ_JARVII010000013.1"/>
</dbReference>
<dbReference type="InterPro" id="IPR041492">
    <property type="entry name" value="HAD_2"/>
</dbReference>
<dbReference type="GO" id="GO:0005829">
    <property type="term" value="C:cytosol"/>
    <property type="evidence" value="ECO:0007669"/>
    <property type="project" value="TreeGrafter"/>
</dbReference>
<comment type="caution">
    <text evidence="1">The sequence shown here is derived from an EMBL/GenBank/DDBJ whole genome shotgun (WGS) entry which is preliminary data.</text>
</comment>
<dbReference type="Proteomes" id="UP001237156">
    <property type="component" value="Unassembled WGS sequence"/>
</dbReference>